<evidence type="ECO:0000313" key="3">
    <source>
        <dbReference type="Proteomes" id="UP001292094"/>
    </source>
</evidence>
<sequence>MLHGCQSRPLAGARVHRTALLQNQQFIKEISPQITQVKKIIDPQGSVQATSQFSKEWLNGRSQPVRKGAVRETTNKSPNVINEATAEVINGSTTQVTNETAS</sequence>
<dbReference type="EMBL" id="JAWZYT010001378">
    <property type="protein sequence ID" value="KAK4312767.1"/>
    <property type="molecule type" value="Genomic_DNA"/>
</dbReference>
<reference evidence="2" key="1">
    <citation type="submission" date="2023-11" db="EMBL/GenBank/DDBJ databases">
        <title>Genome assemblies of two species of porcelain crab, Petrolisthes cinctipes and Petrolisthes manimaculis (Anomura: Porcellanidae).</title>
        <authorList>
            <person name="Angst P."/>
        </authorList>
    </citation>
    <scope>NUCLEOTIDE SEQUENCE</scope>
    <source>
        <strain evidence="2">PB745_02</strain>
        <tissue evidence="2">Gill</tissue>
    </source>
</reference>
<name>A0AAE1U7B8_9EUCA</name>
<protein>
    <submittedName>
        <fullName evidence="2">Uncharacterized protein</fullName>
    </submittedName>
</protein>
<dbReference type="AlphaFoldDB" id="A0AAE1U7B8"/>
<feature type="region of interest" description="Disordered" evidence="1">
    <location>
        <begin position="62"/>
        <end position="102"/>
    </location>
</feature>
<dbReference type="Proteomes" id="UP001292094">
    <property type="component" value="Unassembled WGS sequence"/>
</dbReference>
<evidence type="ECO:0000256" key="1">
    <source>
        <dbReference type="SAM" id="MobiDB-lite"/>
    </source>
</evidence>
<gene>
    <name evidence="2" type="ORF">Pmani_015782</name>
</gene>
<proteinExistence type="predicted"/>
<organism evidence="2 3">
    <name type="scientific">Petrolisthes manimaculis</name>
    <dbReference type="NCBI Taxonomy" id="1843537"/>
    <lineage>
        <taxon>Eukaryota</taxon>
        <taxon>Metazoa</taxon>
        <taxon>Ecdysozoa</taxon>
        <taxon>Arthropoda</taxon>
        <taxon>Crustacea</taxon>
        <taxon>Multicrustacea</taxon>
        <taxon>Malacostraca</taxon>
        <taxon>Eumalacostraca</taxon>
        <taxon>Eucarida</taxon>
        <taxon>Decapoda</taxon>
        <taxon>Pleocyemata</taxon>
        <taxon>Anomura</taxon>
        <taxon>Galatheoidea</taxon>
        <taxon>Porcellanidae</taxon>
        <taxon>Petrolisthes</taxon>
    </lineage>
</organism>
<keyword evidence="3" id="KW-1185">Reference proteome</keyword>
<evidence type="ECO:0000313" key="2">
    <source>
        <dbReference type="EMBL" id="KAK4312767.1"/>
    </source>
</evidence>
<feature type="compositionally biased region" description="Polar residues" evidence="1">
    <location>
        <begin position="90"/>
        <end position="102"/>
    </location>
</feature>
<comment type="caution">
    <text evidence="2">The sequence shown here is derived from an EMBL/GenBank/DDBJ whole genome shotgun (WGS) entry which is preliminary data.</text>
</comment>
<accession>A0AAE1U7B8</accession>